<organism evidence="3 4">
    <name type="scientific">Actinomadura yumaensis</name>
    <dbReference type="NCBI Taxonomy" id="111807"/>
    <lineage>
        <taxon>Bacteria</taxon>
        <taxon>Bacillati</taxon>
        <taxon>Actinomycetota</taxon>
        <taxon>Actinomycetes</taxon>
        <taxon>Streptosporangiales</taxon>
        <taxon>Thermomonosporaceae</taxon>
        <taxon>Actinomadura</taxon>
    </lineage>
</organism>
<name>A0ABW2CXU9_9ACTN</name>
<evidence type="ECO:0000259" key="2">
    <source>
        <dbReference type="Pfam" id="PF00144"/>
    </source>
</evidence>
<dbReference type="InterPro" id="IPR012338">
    <property type="entry name" value="Beta-lactam/transpept-like"/>
</dbReference>
<feature type="region of interest" description="Disordered" evidence="1">
    <location>
        <begin position="213"/>
        <end position="248"/>
    </location>
</feature>
<keyword evidence="4" id="KW-1185">Reference proteome</keyword>
<dbReference type="Proteomes" id="UP001596380">
    <property type="component" value="Unassembled WGS sequence"/>
</dbReference>
<dbReference type="PANTHER" id="PTHR43319:SF3">
    <property type="entry name" value="BETA-LACTAMASE-RELATED DOMAIN-CONTAINING PROTEIN"/>
    <property type="match status" value="1"/>
</dbReference>
<feature type="domain" description="Beta-lactamase-related" evidence="2">
    <location>
        <begin position="20"/>
        <end position="407"/>
    </location>
</feature>
<reference evidence="4" key="1">
    <citation type="journal article" date="2019" name="Int. J. Syst. Evol. Microbiol.">
        <title>The Global Catalogue of Microorganisms (GCM) 10K type strain sequencing project: providing services to taxonomists for standard genome sequencing and annotation.</title>
        <authorList>
            <consortium name="The Broad Institute Genomics Platform"/>
            <consortium name="The Broad Institute Genome Sequencing Center for Infectious Disease"/>
            <person name="Wu L."/>
            <person name="Ma J."/>
        </authorList>
    </citation>
    <scope>NUCLEOTIDE SEQUENCE [LARGE SCALE GENOMIC DNA]</scope>
    <source>
        <strain evidence="4">JCM 3369</strain>
    </source>
</reference>
<dbReference type="GO" id="GO:0016787">
    <property type="term" value="F:hydrolase activity"/>
    <property type="evidence" value="ECO:0007669"/>
    <property type="project" value="UniProtKB-KW"/>
</dbReference>
<dbReference type="PANTHER" id="PTHR43319">
    <property type="entry name" value="BETA-LACTAMASE-RELATED"/>
    <property type="match status" value="1"/>
</dbReference>
<feature type="compositionally biased region" description="Gly residues" evidence="1">
    <location>
        <begin position="222"/>
        <end position="233"/>
    </location>
</feature>
<proteinExistence type="predicted"/>
<gene>
    <name evidence="3" type="ORF">ACFQKB_37025</name>
</gene>
<keyword evidence="3" id="KW-0378">Hydrolase</keyword>
<accession>A0ABW2CXU9</accession>
<sequence>MSASAQGVQGHCDPAFGAVREAFEAGFAEGRELGAAVAVYAGDRKVVDLWGGVADRRTGRAWEADTPAFGFSCTKAVTAAAALLLAERGAYEVDGPVTDWWPEFGAEGKEGTTAAHLLSHQAGLPAFARPVSAEEAADAPARAAELAAQAPEWTPGTAHGYHALTYGWLAGEIVRRHAGRPVGTFVRDEFAGDLDLWIGAPDDVLERAAKLSAGRRLNSGSGSSGSGSSGSGGETAAPGGADAPKAVGDGDVLERLAGAYVDPDSPLNRALNNPHPGKGGFNNPVVLRAGWPSAGMMATAPSFAAFYRDLVAGRILRPDTLREAVRTRVRGTDRTMLVESAFGLGFMRPAMTFFTPEAGRENAFGHTGAGGSIGLGDAEAGLALAYLPNLMGDQLSGDLRAYRLVEAAYASLA</sequence>
<dbReference type="Pfam" id="PF00144">
    <property type="entry name" value="Beta-lactamase"/>
    <property type="match status" value="1"/>
</dbReference>
<dbReference type="Gene3D" id="3.40.710.10">
    <property type="entry name" value="DD-peptidase/beta-lactamase superfamily"/>
    <property type="match status" value="1"/>
</dbReference>
<comment type="caution">
    <text evidence="3">The sequence shown here is derived from an EMBL/GenBank/DDBJ whole genome shotgun (WGS) entry which is preliminary data.</text>
</comment>
<dbReference type="EMBL" id="JBHSXS010000037">
    <property type="protein sequence ID" value="MFC6885411.1"/>
    <property type="molecule type" value="Genomic_DNA"/>
</dbReference>
<protein>
    <submittedName>
        <fullName evidence="3">Serine hydrolase domain-containing protein</fullName>
    </submittedName>
</protein>
<evidence type="ECO:0000313" key="4">
    <source>
        <dbReference type="Proteomes" id="UP001596380"/>
    </source>
</evidence>
<evidence type="ECO:0000256" key="1">
    <source>
        <dbReference type="SAM" id="MobiDB-lite"/>
    </source>
</evidence>
<dbReference type="InterPro" id="IPR052907">
    <property type="entry name" value="Beta-lactamase/esterase"/>
</dbReference>
<dbReference type="RefSeq" id="WP_160819491.1">
    <property type="nucleotide sequence ID" value="NZ_JBHSXE010000001.1"/>
</dbReference>
<dbReference type="InterPro" id="IPR001466">
    <property type="entry name" value="Beta-lactam-related"/>
</dbReference>
<dbReference type="SUPFAM" id="SSF56601">
    <property type="entry name" value="beta-lactamase/transpeptidase-like"/>
    <property type="match status" value="1"/>
</dbReference>
<evidence type="ECO:0000313" key="3">
    <source>
        <dbReference type="EMBL" id="MFC6885411.1"/>
    </source>
</evidence>